<evidence type="ECO:0000313" key="3">
    <source>
        <dbReference type="Proteomes" id="UP000192455"/>
    </source>
</evidence>
<dbReference type="Pfam" id="PF13116">
    <property type="entry name" value="YhdP"/>
    <property type="match status" value="1"/>
</dbReference>
<dbReference type="OrthoDB" id="7161641at2"/>
<dbReference type="GO" id="GO:0090313">
    <property type="term" value="P:regulation of protein targeting to membrane"/>
    <property type="evidence" value="ECO:0007669"/>
    <property type="project" value="TreeGrafter"/>
</dbReference>
<dbReference type="PANTHER" id="PTHR30441:SF4">
    <property type="entry name" value="PROTEIN ASMA"/>
    <property type="match status" value="1"/>
</dbReference>
<accession>A0A1R3WK39</accession>
<dbReference type="EMBL" id="FTPS01000001">
    <property type="protein sequence ID" value="SIT76973.1"/>
    <property type="molecule type" value="Genomic_DNA"/>
</dbReference>
<dbReference type="InterPro" id="IPR052894">
    <property type="entry name" value="AsmA-related"/>
</dbReference>
<organism evidence="2 3">
    <name type="scientific">Pontibaca methylaminivorans</name>
    <dbReference type="NCBI Taxonomy" id="515897"/>
    <lineage>
        <taxon>Bacteria</taxon>
        <taxon>Pseudomonadati</taxon>
        <taxon>Pseudomonadota</taxon>
        <taxon>Alphaproteobacteria</taxon>
        <taxon>Rhodobacterales</taxon>
        <taxon>Roseobacteraceae</taxon>
        <taxon>Pontibaca</taxon>
    </lineage>
</organism>
<dbReference type="InterPro" id="IPR025263">
    <property type="entry name" value="YhdP_central"/>
</dbReference>
<reference evidence="2 3" key="1">
    <citation type="submission" date="2017-01" db="EMBL/GenBank/DDBJ databases">
        <authorList>
            <person name="Mah S.A."/>
            <person name="Swanson W.J."/>
            <person name="Moy G.W."/>
            <person name="Vacquier V.D."/>
        </authorList>
    </citation>
    <scope>NUCLEOTIDE SEQUENCE [LARGE SCALE GENOMIC DNA]</scope>
    <source>
        <strain evidence="2 3">DSM 21219</strain>
    </source>
</reference>
<dbReference type="STRING" id="515897.SAMN05421849_0637"/>
<keyword evidence="3" id="KW-1185">Reference proteome</keyword>
<dbReference type="Proteomes" id="UP000192455">
    <property type="component" value="Unassembled WGS sequence"/>
</dbReference>
<dbReference type="AlphaFoldDB" id="A0A1R3WK39"/>
<protein>
    <submittedName>
        <fullName evidence="2">AsmA-like C-terminal region</fullName>
    </submittedName>
</protein>
<dbReference type="RefSeq" id="WP_076647259.1">
    <property type="nucleotide sequence ID" value="NZ_FTPS01000001.1"/>
</dbReference>
<feature type="domain" description="YhdP central" evidence="1">
    <location>
        <begin position="324"/>
        <end position="752"/>
    </location>
</feature>
<evidence type="ECO:0000313" key="2">
    <source>
        <dbReference type="EMBL" id="SIT76973.1"/>
    </source>
</evidence>
<dbReference type="GO" id="GO:0005886">
    <property type="term" value="C:plasma membrane"/>
    <property type="evidence" value="ECO:0007669"/>
    <property type="project" value="TreeGrafter"/>
</dbReference>
<evidence type="ECO:0000259" key="1">
    <source>
        <dbReference type="Pfam" id="PF13116"/>
    </source>
</evidence>
<sequence length="1079" mass="114166">MLVATVLASAVAAAGAVLIIGRTMHAPDWLRGRIEARIERDLGGLEVSFGDMSLVVNKGWRPRLHLSDVVLSAPDGQRIARLSDAEASLAMRPLLLGRVEPKAIRLSGLAATLRRDSEGGFSLLLDAENFPVRSAASLPQLLAYWSETFALPQFRALTSFDVEALTLRYEDARQGRGWTLDGGRILLRREGDELRTGAGFAVLSGGDYASTFDADYTMRIGSQAARFSLAVHDVQARDIAVQSVALGWLEVLRAPISGGLRGSVDEQGGLGPLEAVLEIGAGVLQPDEQTPPVAFSSARSEFTYLPDEQTLFFDRLSLASDWGSGELSGRAHLEGIADWRLDGLTGQFAFGELSLSPGHLYEQPVRLDGGSADFRLELHPFRITLGQMTVAEDTSRIHLSGRLATGDRGWRLALDAHADELSPARMIELWPAALAGKPRAWLAENLGAGTLRNIDLALRAVPGRKPDLYADFAFEDAVVQFMRTMPPLVGASGQGVLSDDRLAITADRGRVDAGEGREVDAAGTSFIIPDTTIRKEAPAEVRLNLAGSVPAMLSLLDRPPVRALRATDLPEDFAEGHAEIAAALHLPLKKGVQPEEVTFDLDGTIRDAESSRLVPDQRLAFPLLRVSGDQSAIAINGSGTINEVPIDVRWDQALGKAAAKGSRASGRVELSQRLLDSFAISLPRGFFSGRGSGEFTLDFARAEPPRLGLRSDLAGIRLALPQLGWTKPEATAGNLTLSARLGPEPRVDRLDLAAAGLTASGALVPAKEGGLERALFSALRIGEWLDVSAELTGNGPGKPMDARILGGTLDLRRAKLGSGGGASIGGGAAEASAGGGTLEATLDRVQVNDQIALTGLQGKFGLEGGLAGTFAARVNDGTGIAGRIVPRDGRSAVRLQSQDAGGVLRSAGLLTQGRGGVFDMTLLPAGEAGQFDGSLRISDISVTRAPALAALLGALSVVGLFDELSGRGIRFSEVEAEFRLTPALLTLYSASAVGPSLGLSMDGTYDLAARWFDMRGAVSPIYMLNQVGSFMTRKGEGVFGFNYALEGPSSAPRVRVNPLSVLMPGVLRDLIRPDPPVPD</sequence>
<gene>
    <name evidence="2" type="ORF">SAMN05421849_0637</name>
</gene>
<proteinExistence type="predicted"/>
<dbReference type="PANTHER" id="PTHR30441">
    <property type="entry name" value="DUF748 DOMAIN-CONTAINING PROTEIN"/>
    <property type="match status" value="1"/>
</dbReference>
<name>A0A1R3WK39_9RHOB</name>